<dbReference type="PANTHER" id="PTHR30469:SF37">
    <property type="entry name" value="RAGD PROTEIN"/>
    <property type="match status" value="1"/>
</dbReference>
<dbReference type="Gene3D" id="2.40.30.170">
    <property type="match status" value="1"/>
</dbReference>
<evidence type="ECO:0000313" key="6">
    <source>
        <dbReference type="Proteomes" id="UP000437748"/>
    </source>
</evidence>
<organism evidence="5 6">
    <name type="scientific">Silvanigrella paludirubra</name>
    <dbReference type="NCBI Taxonomy" id="2499159"/>
    <lineage>
        <taxon>Bacteria</taxon>
        <taxon>Pseudomonadati</taxon>
        <taxon>Bdellovibrionota</taxon>
        <taxon>Oligoflexia</taxon>
        <taxon>Silvanigrellales</taxon>
        <taxon>Silvanigrellaceae</taxon>
        <taxon>Silvanigrella</taxon>
    </lineage>
</organism>
<keyword evidence="2" id="KW-0472">Membrane</keyword>
<evidence type="ECO:0000259" key="4">
    <source>
        <dbReference type="Pfam" id="PF25973"/>
    </source>
</evidence>
<evidence type="ECO:0000256" key="2">
    <source>
        <dbReference type="SAM" id="Phobius"/>
    </source>
</evidence>
<feature type="transmembrane region" description="Helical" evidence="2">
    <location>
        <begin position="12"/>
        <end position="30"/>
    </location>
</feature>
<keyword evidence="2" id="KW-0812">Transmembrane</keyword>
<dbReference type="Gene3D" id="2.40.50.100">
    <property type="match status" value="1"/>
</dbReference>
<dbReference type="Proteomes" id="UP000437748">
    <property type="component" value="Unassembled WGS sequence"/>
</dbReference>
<comment type="similarity">
    <text evidence="1">Belongs to the membrane fusion protein (MFP) (TC 8.A.1) family.</text>
</comment>
<dbReference type="SUPFAM" id="SSF111369">
    <property type="entry name" value="HlyD-like secretion proteins"/>
    <property type="match status" value="1"/>
</dbReference>
<dbReference type="OrthoDB" id="9783047at2"/>
<feature type="domain" description="CusB-like beta-barrel" evidence="3">
    <location>
        <begin position="223"/>
        <end position="290"/>
    </location>
</feature>
<evidence type="ECO:0000256" key="1">
    <source>
        <dbReference type="ARBA" id="ARBA00009477"/>
    </source>
</evidence>
<proteinExistence type="inferred from homology"/>
<dbReference type="Gene3D" id="1.10.287.470">
    <property type="entry name" value="Helix hairpin bin"/>
    <property type="match status" value="1"/>
</dbReference>
<evidence type="ECO:0000313" key="5">
    <source>
        <dbReference type="EMBL" id="KAB8037941.1"/>
    </source>
</evidence>
<dbReference type="GO" id="GO:1990281">
    <property type="term" value="C:efflux pump complex"/>
    <property type="evidence" value="ECO:0007669"/>
    <property type="project" value="TreeGrafter"/>
</dbReference>
<dbReference type="PANTHER" id="PTHR30469">
    <property type="entry name" value="MULTIDRUG RESISTANCE PROTEIN MDTA"/>
    <property type="match status" value="1"/>
</dbReference>
<dbReference type="InterPro" id="IPR058647">
    <property type="entry name" value="BSH_CzcB-like"/>
</dbReference>
<sequence length="370" mass="41586">MSLFNVQMKLKITFLIIIFISIIIFIYFLIRKNIEIRNAEIQKLEEIAKGPLVHTAKILKSPAEREIIINGETRPYQSVTLYSKISGYLKKINVDKGDIVKKGQILAVIESPVTDEAYLAALANFKNKDLIAKRAIQLQKENLVSIQEKDQAVSDSDIARAQLNAQKILKSYETIRAPFDGTITARFADMGALVQNAENSQNSALPIVTISDINKLVVNIFLDQNDAPFIQKNDPVKIEVTIPSIKQISGNINRITSNLDQKTKMMLVEVDIPNKEKFLVSGSFVKVYIKVKSQAYYILPVESLIMKKDKSFVALINNQNKVHFKQIKLENNDGKIIGFQSDVNEGDLVIINPGSELNEGTLIRPIFDPK</sequence>
<dbReference type="Pfam" id="PF25954">
    <property type="entry name" value="Beta-barrel_RND_2"/>
    <property type="match status" value="1"/>
</dbReference>
<accession>A0A6N6VUS4</accession>
<dbReference type="InterPro" id="IPR058792">
    <property type="entry name" value="Beta-barrel_RND_2"/>
</dbReference>
<dbReference type="Pfam" id="PF25973">
    <property type="entry name" value="BSH_CzcB"/>
    <property type="match status" value="1"/>
</dbReference>
<dbReference type="GO" id="GO:0015562">
    <property type="term" value="F:efflux transmembrane transporter activity"/>
    <property type="evidence" value="ECO:0007669"/>
    <property type="project" value="TreeGrafter"/>
</dbReference>
<feature type="domain" description="CzcB-like barrel-sandwich hybrid" evidence="4">
    <location>
        <begin position="79"/>
        <end position="199"/>
    </location>
</feature>
<dbReference type="RefSeq" id="WP_153421019.1">
    <property type="nucleotide sequence ID" value="NZ_WFLM01000004.1"/>
</dbReference>
<evidence type="ECO:0000259" key="3">
    <source>
        <dbReference type="Pfam" id="PF25954"/>
    </source>
</evidence>
<dbReference type="InterPro" id="IPR006143">
    <property type="entry name" value="RND_pump_MFP"/>
</dbReference>
<keyword evidence="2" id="KW-1133">Transmembrane helix</keyword>
<dbReference type="Gene3D" id="2.40.420.20">
    <property type="match status" value="1"/>
</dbReference>
<dbReference type="EMBL" id="WFLM01000004">
    <property type="protein sequence ID" value="KAB8037941.1"/>
    <property type="molecule type" value="Genomic_DNA"/>
</dbReference>
<comment type="caution">
    <text evidence="5">The sequence shown here is derived from an EMBL/GenBank/DDBJ whole genome shotgun (WGS) entry which is preliminary data.</text>
</comment>
<dbReference type="NCBIfam" id="TIGR01730">
    <property type="entry name" value="RND_mfp"/>
    <property type="match status" value="1"/>
</dbReference>
<gene>
    <name evidence="5" type="ORF">GCL60_12270</name>
</gene>
<protein>
    <submittedName>
        <fullName evidence="5">Efflux RND transporter periplasmic adaptor subunit</fullName>
    </submittedName>
</protein>
<name>A0A6N6VUS4_9BACT</name>
<dbReference type="AlphaFoldDB" id="A0A6N6VUS4"/>
<keyword evidence="6" id="KW-1185">Reference proteome</keyword>
<reference evidence="5 6" key="1">
    <citation type="submission" date="2019-10" db="EMBL/GenBank/DDBJ databases">
        <title>New species of Slilvanegrellaceae.</title>
        <authorList>
            <person name="Pitt A."/>
            <person name="Hahn M.W."/>
        </authorList>
    </citation>
    <scope>NUCLEOTIDE SEQUENCE [LARGE SCALE GENOMIC DNA]</scope>
    <source>
        <strain evidence="5 6">SP-Ram-0.45-NSY-1</strain>
    </source>
</reference>